<dbReference type="PRINTS" id="PR00463">
    <property type="entry name" value="EP450I"/>
</dbReference>
<dbReference type="PANTHER" id="PTHR24305">
    <property type="entry name" value="CYTOCHROME P450"/>
    <property type="match status" value="1"/>
</dbReference>
<dbReference type="GO" id="GO:0004497">
    <property type="term" value="F:monooxygenase activity"/>
    <property type="evidence" value="ECO:0007669"/>
    <property type="project" value="UniProtKB-KW"/>
</dbReference>
<dbReference type="InParanoid" id="C8VDF4"/>
<sequence>MTMIDLNPDLSFTAKSVALLLFIALGLLYTTIQVVYRLYLSPLSRFPGPRLAAATGWYEAYFELVHKGGGQFLFEIRRMHEHLTGPIVRINPFELHIADPAYYSTLYTSTLNLDKASHIQHRFNAPTAAFSTPEHALHRRRRAAISPFFAKRRIDEQAPMIQSHVNVICHRLSEEYAGTGKVLCVNELYGSYVTGVIMTYAFNRCPRFLEEEDFVSAFGKSIQGLKEFVHWAQQFPCLPRILQNVPPVLMGALFPAMQASLVFQEEMRMQAHAVLSGHGQKGTIFHDLLASDLPRSELTLPRLKDEAMSIVGAGIETTKMASVVTTFHILQNPRILQKLQDELDSAIPDPTAPPSLSVLENLPFLAACIKEGIRLGYGATGRSPRISRTESLRYGAWSIPVGVMVSMDSYHMHHDESVFPDSYAFVPERWLDGARGPDGTGSLNKYLASFSRGTRMCVGINLAYAEITIVLARLFRGFVMELYQTTRKDVDCYRDLVGMEVVRGSRGVRVKVVGRRE</sequence>
<evidence type="ECO:0000256" key="9">
    <source>
        <dbReference type="ARBA" id="ARBA00023004"/>
    </source>
</evidence>
<dbReference type="InterPro" id="IPR002401">
    <property type="entry name" value="Cyt_P450_E_grp-I"/>
</dbReference>
<evidence type="ECO:0000256" key="13">
    <source>
        <dbReference type="RuleBase" id="RU000461"/>
    </source>
</evidence>
<dbReference type="GO" id="GO:0044550">
    <property type="term" value="P:secondary metabolite biosynthetic process"/>
    <property type="evidence" value="ECO:0007669"/>
    <property type="project" value="UniProtKB-ARBA"/>
</dbReference>
<keyword evidence="9 12" id="KW-0408">Iron</keyword>
<keyword evidence="6 12" id="KW-0479">Metal-binding</keyword>
<dbReference type="HOGENOM" id="CLU_001570_14_4_1"/>
<dbReference type="EMBL" id="BN001304">
    <property type="protein sequence ID" value="CBF79119.1"/>
    <property type="molecule type" value="Genomic_DNA"/>
</dbReference>
<dbReference type="InterPro" id="IPR017972">
    <property type="entry name" value="Cyt_P450_CS"/>
</dbReference>
<name>C8VDF4_EMENI</name>
<dbReference type="Proteomes" id="UP000000560">
    <property type="component" value="Chromosome IV"/>
</dbReference>
<evidence type="ECO:0000256" key="1">
    <source>
        <dbReference type="ARBA" id="ARBA00001971"/>
    </source>
</evidence>
<keyword evidence="10 13" id="KW-0503">Monooxygenase</keyword>
<comment type="cofactor">
    <cofactor evidence="1 12">
        <name>heme</name>
        <dbReference type="ChEBI" id="CHEBI:30413"/>
    </cofactor>
</comment>
<accession>C8VDF4</accession>
<dbReference type="InterPro" id="IPR036396">
    <property type="entry name" value="Cyt_P450_sf"/>
</dbReference>
<feature type="binding site" description="axial binding residue" evidence="12">
    <location>
        <position position="457"/>
    </location>
    <ligand>
        <name>heme</name>
        <dbReference type="ChEBI" id="CHEBI:30413"/>
    </ligand>
    <ligandPart>
        <name>Fe</name>
        <dbReference type="ChEBI" id="CHEBI:18248"/>
    </ligandPart>
</feature>
<protein>
    <submittedName>
        <fullName evidence="14">Cytochrome P450, putative (Eurofung)</fullName>
    </submittedName>
</protein>
<evidence type="ECO:0000256" key="12">
    <source>
        <dbReference type="PIRSR" id="PIRSR602401-1"/>
    </source>
</evidence>
<comment type="subcellular location">
    <subcellularLocation>
        <location evidence="2">Membrane</location>
        <topology evidence="2">Single-pass membrane protein</topology>
    </subcellularLocation>
</comment>
<dbReference type="GO" id="GO:0016705">
    <property type="term" value="F:oxidoreductase activity, acting on paired donors, with incorporation or reduction of molecular oxygen"/>
    <property type="evidence" value="ECO:0007669"/>
    <property type="project" value="InterPro"/>
</dbReference>
<dbReference type="InterPro" id="IPR001128">
    <property type="entry name" value="Cyt_P450"/>
</dbReference>
<dbReference type="OrthoDB" id="3945418at2759"/>
<keyword evidence="15" id="KW-1185">Reference proteome</keyword>
<comment type="similarity">
    <text evidence="3 13">Belongs to the cytochrome P450 family.</text>
</comment>
<organism evidence="14 15">
    <name type="scientific">Emericella nidulans (strain FGSC A4 / ATCC 38163 / CBS 112.46 / NRRL 194 / M139)</name>
    <name type="common">Aspergillus nidulans</name>
    <dbReference type="NCBI Taxonomy" id="227321"/>
    <lineage>
        <taxon>Eukaryota</taxon>
        <taxon>Fungi</taxon>
        <taxon>Dikarya</taxon>
        <taxon>Ascomycota</taxon>
        <taxon>Pezizomycotina</taxon>
        <taxon>Eurotiomycetes</taxon>
        <taxon>Eurotiomycetidae</taxon>
        <taxon>Eurotiales</taxon>
        <taxon>Aspergillaceae</taxon>
        <taxon>Aspergillus</taxon>
        <taxon>Aspergillus subgen. Nidulantes</taxon>
    </lineage>
</organism>
<dbReference type="eggNOG" id="KOG0158">
    <property type="taxonomic scope" value="Eukaryota"/>
</dbReference>
<dbReference type="Gene3D" id="1.10.630.10">
    <property type="entry name" value="Cytochrome P450"/>
    <property type="match status" value="1"/>
</dbReference>
<dbReference type="STRING" id="227321.C8VDF4"/>
<keyword evidence="7" id="KW-1133">Transmembrane helix</keyword>
<evidence type="ECO:0000256" key="5">
    <source>
        <dbReference type="ARBA" id="ARBA00022692"/>
    </source>
</evidence>
<dbReference type="GO" id="GO:0005506">
    <property type="term" value="F:iron ion binding"/>
    <property type="evidence" value="ECO:0007669"/>
    <property type="project" value="InterPro"/>
</dbReference>
<dbReference type="GeneID" id="74896660"/>
<keyword evidence="8 13" id="KW-0560">Oxidoreductase</keyword>
<dbReference type="FunFam" id="1.10.630.10:FF:000069">
    <property type="entry name" value="Cytochrome P450, putative (Eurofung)"/>
    <property type="match status" value="1"/>
</dbReference>
<dbReference type="PANTHER" id="PTHR24305:SF231">
    <property type="entry name" value="P450, PUTATIVE (EUROFUNG)-RELATED"/>
    <property type="match status" value="1"/>
</dbReference>
<evidence type="ECO:0000256" key="8">
    <source>
        <dbReference type="ARBA" id="ARBA00023002"/>
    </source>
</evidence>
<dbReference type="SUPFAM" id="SSF48264">
    <property type="entry name" value="Cytochrome P450"/>
    <property type="match status" value="1"/>
</dbReference>
<dbReference type="CDD" id="cd11062">
    <property type="entry name" value="CYP58-like"/>
    <property type="match status" value="1"/>
</dbReference>
<dbReference type="RefSeq" id="XP_050467913.1">
    <property type="nucleotide sequence ID" value="XM_050611944.1"/>
</dbReference>
<reference evidence="15" key="1">
    <citation type="journal article" date="2005" name="Nature">
        <title>Sequencing of Aspergillus nidulans and comparative analysis with A. fumigatus and A. oryzae.</title>
        <authorList>
            <person name="Galagan J.E."/>
            <person name="Calvo S.E."/>
            <person name="Cuomo C."/>
            <person name="Ma L.J."/>
            <person name="Wortman J.R."/>
            <person name="Batzoglou S."/>
            <person name="Lee S.I."/>
            <person name="Basturkmen M."/>
            <person name="Spevak C.C."/>
            <person name="Clutterbuck J."/>
            <person name="Kapitonov V."/>
            <person name="Jurka J."/>
            <person name="Scazzocchio C."/>
            <person name="Farman M."/>
            <person name="Butler J."/>
            <person name="Purcell S."/>
            <person name="Harris S."/>
            <person name="Braus G.H."/>
            <person name="Draht O."/>
            <person name="Busch S."/>
            <person name="D'Enfert C."/>
            <person name="Bouchier C."/>
            <person name="Goldman G.H."/>
            <person name="Bell-Pedersen D."/>
            <person name="Griffiths-Jones S."/>
            <person name="Doonan J.H."/>
            <person name="Yu J."/>
            <person name="Vienken K."/>
            <person name="Pain A."/>
            <person name="Freitag M."/>
            <person name="Selker E.U."/>
            <person name="Archer D.B."/>
            <person name="Penalva M.A."/>
            <person name="Oakley B.R."/>
            <person name="Momany M."/>
            <person name="Tanaka T."/>
            <person name="Kumagai T."/>
            <person name="Asai K."/>
            <person name="Machida M."/>
            <person name="Nierman W.C."/>
            <person name="Denning D.W."/>
            <person name="Caddick M."/>
            <person name="Hynes M."/>
            <person name="Paoletti M."/>
            <person name="Fischer R."/>
            <person name="Miller B."/>
            <person name="Dyer P."/>
            <person name="Sachs M.S."/>
            <person name="Osmani S.A."/>
            <person name="Birren B.W."/>
        </authorList>
    </citation>
    <scope>NUCLEOTIDE SEQUENCE [LARGE SCALE GENOMIC DNA]</scope>
    <source>
        <strain evidence="15">FGSC A4 / ATCC 38163 / CBS 112.46 / NRRL 194 / M139</strain>
    </source>
</reference>
<evidence type="ECO:0000256" key="11">
    <source>
        <dbReference type="ARBA" id="ARBA00023136"/>
    </source>
</evidence>
<dbReference type="Pfam" id="PF00067">
    <property type="entry name" value="p450"/>
    <property type="match status" value="1"/>
</dbReference>
<evidence type="ECO:0000256" key="2">
    <source>
        <dbReference type="ARBA" id="ARBA00004167"/>
    </source>
</evidence>
<gene>
    <name evidence="14" type="ORF">ANIA_10887</name>
</gene>
<evidence type="ECO:0000313" key="15">
    <source>
        <dbReference type="Proteomes" id="UP000000560"/>
    </source>
</evidence>
<reference evidence="15" key="2">
    <citation type="journal article" date="2009" name="Fungal Genet. Biol.">
        <title>The 2008 update of the Aspergillus nidulans genome annotation: a community effort.</title>
        <authorList>
            <person name="Wortman J.R."/>
            <person name="Gilsenan J.M."/>
            <person name="Joardar V."/>
            <person name="Deegan J."/>
            <person name="Clutterbuck J."/>
            <person name="Andersen M.R."/>
            <person name="Archer D."/>
            <person name="Bencina M."/>
            <person name="Braus G."/>
            <person name="Coutinho P."/>
            <person name="von Dohren H."/>
            <person name="Doonan J."/>
            <person name="Driessen A.J."/>
            <person name="Durek P."/>
            <person name="Espeso E."/>
            <person name="Fekete E."/>
            <person name="Flipphi M."/>
            <person name="Estrada C.G."/>
            <person name="Geysens S."/>
            <person name="Goldman G."/>
            <person name="de Groot P.W."/>
            <person name="Hansen K."/>
            <person name="Harris S.D."/>
            <person name="Heinekamp T."/>
            <person name="Helmstaedt K."/>
            <person name="Henrissat B."/>
            <person name="Hofmann G."/>
            <person name="Homan T."/>
            <person name="Horio T."/>
            <person name="Horiuchi H."/>
            <person name="James S."/>
            <person name="Jones M."/>
            <person name="Karaffa L."/>
            <person name="Karanyi Z."/>
            <person name="Kato M."/>
            <person name="Keller N."/>
            <person name="Kelly D.E."/>
            <person name="Kiel J.A."/>
            <person name="Kim J.M."/>
            <person name="van der Klei I.J."/>
            <person name="Klis F.M."/>
            <person name="Kovalchuk A."/>
            <person name="Krasevec N."/>
            <person name="Kubicek C.P."/>
            <person name="Liu B."/>
            <person name="Maccabe A."/>
            <person name="Meyer V."/>
            <person name="Mirabito P."/>
            <person name="Miskei M."/>
            <person name="Mos M."/>
            <person name="Mullins J."/>
            <person name="Nelson D.R."/>
            <person name="Nielsen J."/>
            <person name="Oakley B.R."/>
            <person name="Osmani S.A."/>
            <person name="Pakula T."/>
            <person name="Paszewski A."/>
            <person name="Paulsen I."/>
            <person name="Pilsyk S."/>
            <person name="Pocsi I."/>
            <person name="Punt P.J."/>
            <person name="Ram A.F."/>
            <person name="Ren Q."/>
            <person name="Robellet X."/>
            <person name="Robson G."/>
            <person name="Seiboth B."/>
            <person name="van Solingen P."/>
            <person name="Specht T."/>
            <person name="Sun J."/>
            <person name="Taheri-Talesh N."/>
            <person name="Takeshita N."/>
            <person name="Ussery D."/>
            <person name="vanKuyk P.A."/>
            <person name="Visser H."/>
            <person name="van de Vondervoort P.J."/>
            <person name="de Vries R.P."/>
            <person name="Walton J."/>
            <person name="Xiang X."/>
            <person name="Xiong Y."/>
            <person name="Zeng A.P."/>
            <person name="Brandt B.W."/>
            <person name="Cornell M.J."/>
            <person name="van den Hondel C.A."/>
            <person name="Visser J."/>
            <person name="Oliver S.G."/>
            <person name="Turner G."/>
        </authorList>
    </citation>
    <scope>GENOME REANNOTATION</scope>
    <source>
        <strain evidence="15">FGSC A4 / ATCC 38163 / CBS 112.46 / NRRL 194 / M139</strain>
    </source>
</reference>
<evidence type="ECO:0000256" key="7">
    <source>
        <dbReference type="ARBA" id="ARBA00022989"/>
    </source>
</evidence>
<dbReference type="PROSITE" id="PS00086">
    <property type="entry name" value="CYTOCHROME_P450"/>
    <property type="match status" value="1"/>
</dbReference>
<keyword evidence="5" id="KW-0812">Transmembrane</keyword>
<evidence type="ECO:0000256" key="10">
    <source>
        <dbReference type="ARBA" id="ARBA00023033"/>
    </source>
</evidence>
<dbReference type="KEGG" id="ani:ANIA_10887"/>
<keyword evidence="4 12" id="KW-0349">Heme</keyword>
<evidence type="ECO:0000256" key="4">
    <source>
        <dbReference type="ARBA" id="ARBA00022617"/>
    </source>
</evidence>
<proteinExistence type="inferred from homology"/>
<evidence type="ECO:0000256" key="3">
    <source>
        <dbReference type="ARBA" id="ARBA00010617"/>
    </source>
</evidence>
<keyword evidence="11" id="KW-0472">Membrane</keyword>
<evidence type="ECO:0000313" key="14">
    <source>
        <dbReference type="EMBL" id="CBF79119.1"/>
    </source>
</evidence>
<dbReference type="AlphaFoldDB" id="C8VDF4"/>
<dbReference type="InterPro" id="IPR050121">
    <property type="entry name" value="Cytochrome_P450_monoxygenase"/>
</dbReference>
<evidence type="ECO:0000256" key="6">
    <source>
        <dbReference type="ARBA" id="ARBA00022723"/>
    </source>
</evidence>
<dbReference type="GO" id="GO:0020037">
    <property type="term" value="F:heme binding"/>
    <property type="evidence" value="ECO:0007669"/>
    <property type="project" value="InterPro"/>
</dbReference>
<dbReference type="OMA" id="FHIRELH"/>
<dbReference type="GO" id="GO:0016020">
    <property type="term" value="C:membrane"/>
    <property type="evidence" value="ECO:0007669"/>
    <property type="project" value="UniProtKB-SubCell"/>
</dbReference>